<evidence type="ECO:0000313" key="2">
    <source>
        <dbReference type="Proteomes" id="UP000724874"/>
    </source>
</evidence>
<dbReference type="AlphaFoldDB" id="A0A9P5NWD9"/>
<organism evidence="1 2">
    <name type="scientific">Gymnopilus junonius</name>
    <name type="common">Spectacular rustgill mushroom</name>
    <name type="synonym">Gymnopilus spectabilis subsp. junonius</name>
    <dbReference type="NCBI Taxonomy" id="109634"/>
    <lineage>
        <taxon>Eukaryota</taxon>
        <taxon>Fungi</taxon>
        <taxon>Dikarya</taxon>
        <taxon>Basidiomycota</taxon>
        <taxon>Agaricomycotina</taxon>
        <taxon>Agaricomycetes</taxon>
        <taxon>Agaricomycetidae</taxon>
        <taxon>Agaricales</taxon>
        <taxon>Agaricineae</taxon>
        <taxon>Hymenogastraceae</taxon>
        <taxon>Gymnopilus</taxon>
    </lineage>
</organism>
<name>A0A9P5NWD9_GYMJU</name>
<protein>
    <submittedName>
        <fullName evidence="1">Uncharacterized protein</fullName>
    </submittedName>
</protein>
<keyword evidence="2" id="KW-1185">Reference proteome</keyword>
<evidence type="ECO:0000313" key="1">
    <source>
        <dbReference type="EMBL" id="KAF8907664.1"/>
    </source>
</evidence>
<proteinExistence type="predicted"/>
<reference evidence="1" key="1">
    <citation type="submission" date="2020-11" db="EMBL/GenBank/DDBJ databases">
        <authorList>
            <consortium name="DOE Joint Genome Institute"/>
            <person name="Ahrendt S."/>
            <person name="Riley R."/>
            <person name="Andreopoulos W."/>
            <person name="LaButti K."/>
            <person name="Pangilinan J."/>
            <person name="Ruiz-duenas F.J."/>
            <person name="Barrasa J.M."/>
            <person name="Sanchez-Garcia M."/>
            <person name="Camarero S."/>
            <person name="Miyauchi S."/>
            <person name="Serrano A."/>
            <person name="Linde D."/>
            <person name="Babiker R."/>
            <person name="Drula E."/>
            <person name="Ayuso-Fernandez I."/>
            <person name="Pacheco R."/>
            <person name="Padilla G."/>
            <person name="Ferreira P."/>
            <person name="Barriuso J."/>
            <person name="Kellner H."/>
            <person name="Castanera R."/>
            <person name="Alfaro M."/>
            <person name="Ramirez L."/>
            <person name="Pisabarro A.G."/>
            <person name="Kuo A."/>
            <person name="Tritt A."/>
            <person name="Lipzen A."/>
            <person name="He G."/>
            <person name="Yan M."/>
            <person name="Ng V."/>
            <person name="Cullen D."/>
            <person name="Martin F."/>
            <person name="Rosso M.-N."/>
            <person name="Henrissat B."/>
            <person name="Hibbett D."/>
            <person name="Martinez A.T."/>
            <person name="Grigoriev I.V."/>
        </authorList>
    </citation>
    <scope>NUCLEOTIDE SEQUENCE</scope>
    <source>
        <strain evidence="1">AH 44721</strain>
    </source>
</reference>
<accession>A0A9P5NWD9</accession>
<comment type="caution">
    <text evidence="1">The sequence shown here is derived from an EMBL/GenBank/DDBJ whole genome shotgun (WGS) entry which is preliminary data.</text>
</comment>
<sequence length="199" mass="22550">MLLLQLSEAQGSVHVIGKVLPRITTVRMNYCGSLLRILTSSGHSPTHATIRTPISARTRLSSHFLFLLRFSIFLMYFSDWTRYLCLCISYSFMRSAVQRCPTDSVGNSSVGFRAFIPGQTSSSVLTRNLRTFGCNVDFKSIADASSRSFTQACCRDHYFQAFRNNPFSFPPGDQRLRTLFCYLLCPFYSPLFARPFALS</sequence>
<dbReference type="EMBL" id="JADNYJ010000014">
    <property type="protein sequence ID" value="KAF8907664.1"/>
    <property type="molecule type" value="Genomic_DNA"/>
</dbReference>
<dbReference type="Proteomes" id="UP000724874">
    <property type="component" value="Unassembled WGS sequence"/>
</dbReference>
<gene>
    <name evidence="1" type="ORF">CPB84DRAFT_1768490</name>
</gene>